<proteinExistence type="predicted"/>
<protein>
    <recommendedName>
        <fullName evidence="3">RloB domain-containing protein</fullName>
    </recommendedName>
</protein>
<gene>
    <name evidence="1" type="ORF">A4V02_06015</name>
</gene>
<evidence type="ECO:0000313" key="2">
    <source>
        <dbReference type="Proteomes" id="UP000186351"/>
    </source>
</evidence>
<evidence type="ECO:0000313" key="1">
    <source>
        <dbReference type="EMBL" id="ANU63322.1"/>
    </source>
</evidence>
<dbReference type="Proteomes" id="UP000186351">
    <property type="component" value="Chromosome"/>
</dbReference>
<dbReference type="Pfam" id="PF13707">
    <property type="entry name" value="RloB"/>
    <property type="match status" value="1"/>
</dbReference>
<organism evidence="1 2">
    <name type="scientific">Muribaculum intestinale</name>
    <dbReference type="NCBI Taxonomy" id="1796646"/>
    <lineage>
        <taxon>Bacteria</taxon>
        <taxon>Pseudomonadati</taxon>
        <taxon>Bacteroidota</taxon>
        <taxon>Bacteroidia</taxon>
        <taxon>Bacteroidales</taxon>
        <taxon>Muribaculaceae</taxon>
        <taxon>Muribaculum</taxon>
    </lineage>
</organism>
<accession>A0A1B1S954</accession>
<keyword evidence="2" id="KW-1185">Reference proteome</keyword>
<dbReference type="OrthoDB" id="1366690at2"/>
<accession>A0A1Z2XJH7</accession>
<dbReference type="RefSeq" id="WP_068960665.1">
    <property type="nucleotide sequence ID" value="NZ_CAJTAP010000039.1"/>
</dbReference>
<sequence>MPKVRKQTTVIIGEGPTEFFYLNSLKDEFRQLQSIKPDTPKNTSLRELERSIESAIAIGYDRIFCLIDMDNKKKDPTSWAAYSELKRKYHGKKVHNEKKGLNYEVRFFETDRCTELFFLYYFRYTGQNYADSKSIEDELCRICGYEKTQRFFRTHPLHQYFQKKGGDWVRAIENALKSDKCLIDGERDYTYSEIGSMFKELGIV</sequence>
<name>A0A1B1S954_9BACT</name>
<dbReference type="AlphaFoldDB" id="A0A1B1S954"/>
<evidence type="ECO:0008006" key="3">
    <source>
        <dbReference type="Google" id="ProtNLM"/>
    </source>
</evidence>
<dbReference type="EMBL" id="CP015402">
    <property type="protein sequence ID" value="ANU63322.1"/>
    <property type="molecule type" value="Genomic_DNA"/>
</dbReference>
<reference evidence="2" key="1">
    <citation type="submission" date="2016-04" db="EMBL/GenBank/DDBJ databases">
        <title>Complete Genome Sequences of Twelve Strains of a Stable Defined Moderately Diverse Mouse Microbiota 2 (sDMDMm2).</title>
        <authorList>
            <person name="Uchimura Y."/>
            <person name="Wyss M."/>
            <person name="Brugiroux S."/>
            <person name="Limenitakis J.P."/>
            <person name="Stecher B."/>
            <person name="McCoy K.D."/>
            <person name="Macpherson A.J."/>
        </authorList>
    </citation>
    <scope>NUCLEOTIDE SEQUENCE [LARGE SCALE GENOMIC DNA]</scope>
    <source>
        <strain evidence="2">YL27</strain>
    </source>
</reference>
<dbReference type="InterPro" id="IPR025591">
    <property type="entry name" value="RloB"/>
</dbReference>
<dbReference type="GeneID" id="65536407"/>
<dbReference type="KEGG" id="pary:A4V02_06015"/>